<dbReference type="Proteomes" id="UP000015920">
    <property type="component" value="Chromosome"/>
</dbReference>
<sequence length="48" mass="5769">MLNSSKKQDIRDIVLFNLYKNKGEVKASRHDYFSIKQELEEYGSELRF</sequence>
<dbReference type="AlphaFoldDB" id="T1UBA5"/>
<evidence type="ECO:0000313" key="2">
    <source>
        <dbReference type="Proteomes" id="UP000015920"/>
    </source>
</evidence>
<evidence type="ECO:0000313" key="1">
    <source>
        <dbReference type="EMBL" id="AGT74666.1"/>
    </source>
</evidence>
<dbReference type="KEGG" id="hpys:HPSA20_1455"/>
<reference evidence="1 2" key="1">
    <citation type="journal article" date="2013" name="Genome Announc.">
        <title>Genome Sequences of Three hpAfrica2 Strains of Helicobacter pylori.</title>
        <authorList>
            <person name="Duncan S.S."/>
            <person name="Bertoli M.T."/>
            <person name="Kersulyte D."/>
            <person name="Valk P.L."/>
            <person name="Tamma S."/>
            <person name="Segal I."/>
            <person name="McClain M.S."/>
            <person name="Cover T.L."/>
            <person name="Berg D.E."/>
        </authorList>
    </citation>
    <scope>NUCLEOTIDE SEQUENCE [LARGE SCALE GENOMIC DNA]</scope>
    <source>
        <strain evidence="1">SouthAfrica20</strain>
    </source>
</reference>
<accession>T1UBA5</accession>
<proteinExistence type="predicted"/>
<organism evidence="1 2">
    <name type="scientific">Helicobacter pylori SouthAfrica20</name>
    <dbReference type="NCBI Taxonomy" id="1352356"/>
    <lineage>
        <taxon>Bacteria</taxon>
        <taxon>Pseudomonadati</taxon>
        <taxon>Campylobacterota</taxon>
        <taxon>Epsilonproteobacteria</taxon>
        <taxon>Campylobacterales</taxon>
        <taxon>Helicobacteraceae</taxon>
        <taxon>Helicobacter</taxon>
    </lineage>
</organism>
<gene>
    <name evidence="1" type="ORF">HPSA20_1455</name>
</gene>
<dbReference type="EMBL" id="CP006691">
    <property type="protein sequence ID" value="AGT74666.1"/>
    <property type="molecule type" value="Genomic_DNA"/>
</dbReference>
<name>T1UBA5_HELPX</name>
<protein>
    <submittedName>
        <fullName evidence="1">Uncharacterized protein</fullName>
    </submittedName>
</protein>
<dbReference type="HOGENOM" id="CLU_3153636_0_0_7"/>
<dbReference type="PATRIC" id="fig|1352356.3.peg.1417"/>